<dbReference type="InterPro" id="IPR036388">
    <property type="entry name" value="WH-like_DNA-bd_sf"/>
</dbReference>
<dbReference type="EMBL" id="PDXA01000006">
    <property type="protein sequence ID" value="RYN57410.1"/>
    <property type="molecule type" value="Genomic_DNA"/>
</dbReference>
<organism evidence="3 5">
    <name type="scientific">Alternaria tenuissima</name>
    <dbReference type="NCBI Taxonomy" id="119927"/>
    <lineage>
        <taxon>Eukaryota</taxon>
        <taxon>Fungi</taxon>
        <taxon>Dikarya</taxon>
        <taxon>Ascomycota</taxon>
        <taxon>Pezizomycotina</taxon>
        <taxon>Dothideomycetes</taxon>
        <taxon>Pleosporomycetidae</taxon>
        <taxon>Pleosporales</taxon>
        <taxon>Pleosporineae</taxon>
        <taxon>Pleosporaceae</taxon>
        <taxon>Alternaria</taxon>
        <taxon>Alternaria sect. Alternaria</taxon>
        <taxon>Alternaria alternata complex</taxon>
    </lineage>
</organism>
<evidence type="ECO:0000259" key="1">
    <source>
        <dbReference type="Pfam" id="PF13649"/>
    </source>
</evidence>
<dbReference type="Proteomes" id="UP000292402">
    <property type="component" value="Unassembled WGS sequence"/>
</dbReference>
<gene>
    <name evidence="3" type="ORF">AA0114_g2556</name>
    <name evidence="2" type="ORF">AA0115_g9201</name>
    <name evidence="4" type="ORF">AA0119_g3981</name>
</gene>
<keyword evidence="6" id="KW-1185">Reference proteome</keyword>
<evidence type="ECO:0000313" key="3">
    <source>
        <dbReference type="EMBL" id="RYN57410.1"/>
    </source>
</evidence>
<dbReference type="EMBL" id="PDXB01000028">
    <property type="protein sequence ID" value="RYN22337.1"/>
    <property type="molecule type" value="Genomic_DNA"/>
</dbReference>
<dbReference type="Pfam" id="PF13649">
    <property type="entry name" value="Methyltransf_25"/>
    <property type="match status" value="1"/>
</dbReference>
<evidence type="ECO:0000313" key="2">
    <source>
        <dbReference type="EMBL" id="RYN22337.1"/>
    </source>
</evidence>
<dbReference type="Proteomes" id="UP000292340">
    <property type="component" value="Unassembled WGS sequence"/>
</dbReference>
<dbReference type="EMBL" id="PDXF01000010">
    <property type="protein sequence ID" value="RYO04653.1"/>
    <property type="molecule type" value="Genomic_DNA"/>
</dbReference>
<dbReference type="SUPFAM" id="SSF53335">
    <property type="entry name" value="S-adenosyl-L-methionine-dependent methyltransferases"/>
    <property type="match status" value="1"/>
</dbReference>
<comment type="caution">
    <text evidence="3">The sequence shown here is derived from an EMBL/GenBank/DDBJ whole genome shotgun (WGS) entry which is preliminary data.</text>
</comment>
<dbReference type="InterPro" id="IPR029063">
    <property type="entry name" value="SAM-dependent_MTases_sf"/>
</dbReference>
<dbReference type="GO" id="GO:0008168">
    <property type="term" value="F:methyltransferase activity"/>
    <property type="evidence" value="ECO:0007669"/>
    <property type="project" value="InterPro"/>
</dbReference>
<protein>
    <submittedName>
        <fullName evidence="3">Phenylpyruvate</fullName>
    </submittedName>
</protein>
<accession>A0A4V1WP04</accession>
<reference evidence="2 5" key="2">
    <citation type="journal article" date="2019" name="bioRxiv">
        <title>Genomics, evolutionary history and diagnostics of the Alternaria alternata species group including apple and Asian pear pathotypes.</title>
        <authorList>
            <person name="Armitage A.D."/>
            <person name="Cockerton H.M."/>
            <person name="Sreenivasaprasad S."/>
            <person name="Woodhall J.W."/>
            <person name="Lane C.R."/>
            <person name="Harrison R.J."/>
            <person name="Clarkson J.P."/>
        </authorList>
    </citation>
    <scope>NUCLEOTIDE SEQUENCE [LARGE SCALE GENOMIC DNA]</scope>
    <source>
        <strain evidence="5">FERA 1082</strain>
        <strain evidence="2">FERA 1164</strain>
        <strain evidence="4">FERA 635</strain>
    </source>
</reference>
<proteinExistence type="predicted"/>
<dbReference type="CDD" id="cd02440">
    <property type="entry name" value="AdoMet_MTases"/>
    <property type="match status" value="1"/>
</dbReference>
<reference evidence="3" key="3">
    <citation type="journal article" date="2019" name="J. ISSAAS">
        <title>Genomics, evolutionary history and diagnostics of the Alternaria alternata species group including apple and Asian pear pathotypes.</title>
        <authorList>
            <person name="Armitage A.D."/>
            <person name="Cockerton H.M."/>
            <person name="Sreenivasaprasad S."/>
            <person name="Woodhall J."/>
            <person name="Lane C."/>
            <person name="Harrison R.J."/>
            <person name="Clarkson J.P."/>
        </authorList>
    </citation>
    <scope>NUCLEOTIDE SEQUENCE</scope>
    <source>
        <strain evidence="3">FERA 1082</strain>
    </source>
</reference>
<evidence type="ECO:0000313" key="5">
    <source>
        <dbReference type="Proteomes" id="UP000292402"/>
    </source>
</evidence>
<keyword evidence="3" id="KW-0670">Pyruvate</keyword>
<sequence>MISNADNADAQRAVANIYNSYIAAAAIGAAWEVGLFEELRQHEHVHISEFATKQSLDLKSTQGLVVSLVVVGILQHEGDIVQTGRLFDEAYTQKSVFHWLALGSGTLFARMQYVLRKENRTGDYYTRDSVAIGYACKDINTVHFDPIFWTAMKQLDFSFHKVVDLGSGSGERLMEILNRYPNTKGLGIDVAAPALQKSANDAVTRGFGDRLSFTLGDATNLEYREEFADVDLLTCFLMGHDFWPRENCIASLQLLRSAFPKARRFLLGDTVRILLNQTGLSKYAVTEESVPSFTLGFEFGHALMNTYIPTMEDWEGVFAEGGWRCVKQHLIETQSLSVIFELEHA</sequence>
<feature type="domain" description="Methyltransferase" evidence="1">
    <location>
        <begin position="162"/>
        <end position="246"/>
    </location>
</feature>
<dbReference type="Gene3D" id="3.40.50.150">
    <property type="entry name" value="Vaccinia Virus protein VP39"/>
    <property type="match status" value="1"/>
</dbReference>
<dbReference type="Gene3D" id="1.10.10.10">
    <property type="entry name" value="Winged helix-like DNA-binding domain superfamily/Winged helix DNA-binding domain"/>
    <property type="match status" value="1"/>
</dbReference>
<reference evidence="2" key="1">
    <citation type="submission" date="2017-10" db="EMBL/GenBank/DDBJ databases">
        <authorList>
            <person name="Armitage A.D."/>
            <person name="Barbara D.J."/>
            <person name="Woodhall J.W."/>
            <person name="Sreenivasaprasad S."/>
            <person name="Lane C.R."/>
            <person name="Clarkson J.P."/>
            <person name="Harrison R.J."/>
        </authorList>
    </citation>
    <scope>NUCLEOTIDE SEQUENCE</scope>
    <source>
        <strain evidence="2">FERA 1164</strain>
        <strain evidence="4">FERA 635</strain>
    </source>
</reference>
<dbReference type="Proteomes" id="UP000293195">
    <property type="component" value="Unassembled WGS sequence"/>
</dbReference>
<name>A0A4V1WP04_9PLEO</name>
<evidence type="ECO:0000313" key="6">
    <source>
        <dbReference type="Proteomes" id="UP000293195"/>
    </source>
</evidence>
<dbReference type="InterPro" id="IPR041698">
    <property type="entry name" value="Methyltransf_25"/>
</dbReference>
<evidence type="ECO:0000313" key="4">
    <source>
        <dbReference type="EMBL" id="RYO04653.1"/>
    </source>
</evidence>
<dbReference type="AlphaFoldDB" id="A0A4V1WP04"/>